<evidence type="ECO:0000256" key="1">
    <source>
        <dbReference type="SAM" id="MobiDB-lite"/>
    </source>
</evidence>
<reference evidence="4 5" key="1">
    <citation type="submission" date="2016-10" db="EMBL/GenBank/DDBJ databases">
        <authorList>
            <person name="de Groot N.N."/>
        </authorList>
    </citation>
    <scope>NUCLEOTIDE SEQUENCE [LARGE SCALE GENOMIC DNA]</scope>
    <source>
        <strain evidence="4 5">NLAE-zl-G339</strain>
    </source>
</reference>
<dbReference type="EMBL" id="FNRP01000028">
    <property type="protein sequence ID" value="SEB07527.1"/>
    <property type="molecule type" value="Genomic_DNA"/>
</dbReference>
<feature type="compositionally biased region" description="Acidic residues" evidence="1">
    <location>
        <begin position="372"/>
        <end position="382"/>
    </location>
</feature>
<accession>A0A1H4GDI1</accession>
<sequence length="391" mass="45494">MARYHKNSSGPSSEDKALELFADMIIEKIEGLQQDWNKPWFTQGALRWPKNLTGREYNGMNALMLMMHCEKNGYTIPRFCTFDCIQRFNKPDSKDGEELPRVSVRKGEQSFPVMLTTFTCIDKETKEKIKYDDYKRLTDEEKAHYNVYPKLQVFRVFNVAQTNLQEARPKLWEKLEQEETVTARENQDSFKFEPVDKIIADNLWICPIKPQYQDNAYFSISKNEIVVPEMRQFKNSEAFYGTLFHEMIHSTGAKDQLDRFSPSHGFGSSEYAREELVAELGSALTSQRYGMTKNIKEDSCAYLKSWLTQLKESPQFIKTTLLDVKKATSMLTQVVDKVSLDLEESRTNNVGQRNDSPIVEELSNEGIQKDVEEVDETHETEDIERRSSMRR</sequence>
<dbReference type="AlphaFoldDB" id="A0A1H4GDI1"/>
<evidence type="ECO:0000313" key="5">
    <source>
        <dbReference type="Proteomes" id="UP000183040"/>
    </source>
</evidence>
<evidence type="ECO:0000259" key="3">
    <source>
        <dbReference type="Pfam" id="PF18818"/>
    </source>
</evidence>
<proteinExistence type="predicted"/>
<feature type="domain" description="N-terminal" evidence="2">
    <location>
        <begin position="18"/>
        <end position="157"/>
    </location>
</feature>
<dbReference type="GO" id="GO:0003697">
    <property type="term" value="F:single-stranded DNA binding"/>
    <property type="evidence" value="ECO:0007669"/>
    <property type="project" value="InterPro"/>
</dbReference>
<name>A0A1H4GDI1_9BACE</name>
<gene>
    <name evidence="4" type="ORF">SAMN04487924_12837</name>
</gene>
<organism evidence="4 5">
    <name type="scientific">Bacteroides xylanisolvens</name>
    <dbReference type="NCBI Taxonomy" id="371601"/>
    <lineage>
        <taxon>Bacteria</taxon>
        <taxon>Pseudomonadati</taxon>
        <taxon>Bacteroidota</taxon>
        <taxon>Bacteroidia</taxon>
        <taxon>Bacteroidales</taxon>
        <taxon>Bacteroidaceae</taxon>
        <taxon>Bacteroides</taxon>
    </lineage>
</organism>
<protein>
    <submittedName>
        <fullName evidence="4">Antirestriction protein ArdC</fullName>
    </submittedName>
</protein>
<dbReference type="Pfam" id="PF08401">
    <property type="entry name" value="ArdcN"/>
    <property type="match status" value="1"/>
</dbReference>
<evidence type="ECO:0000313" key="4">
    <source>
        <dbReference type="EMBL" id="SEB07527.1"/>
    </source>
</evidence>
<feature type="region of interest" description="Disordered" evidence="1">
    <location>
        <begin position="344"/>
        <end position="391"/>
    </location>
</feature>
<feature type="domain" description="Polyvalent protein metallopeptidase" evidence="3">
    <location>
        <begin position="213"/>
        <end position="317"/>
    </location>
</feature>
<dbReference type="Proteomes" id="UP000183040">
    <property type="component" value="Unassembled WGS sequence"/>
</dbReference>
<evidence type="ECO:0000259" key="2">
    <source>
        <dbReference type="Pfam" id="PF08401"/>
    </source>
</evidence>
<dbReference type="Pfam" id="PF18818">
    <property type="entry name" value="MPTase-PolyVal"/>
    <property type="match status" value="1"/>
</dbReference>
<dbReference type="InterPro" id="IPR041459">
    <property type="entry name" value="MPTase-PolyVal"/>
</dbReference>
<dbReference type="InterPro" id="IPR013610">
    <property type="entry name" value="ArdC_N"/>
</dbReference>